<evidence type="ECO:0000259" key="1">
    <source>
        <dbReference type="Pfam" id="PF13699"/>
    </source>
</evidence>
<gene>
    <name evidence="2" type="ORF">C487_02403</name>
</gene>
<dbReference type="EMBL" id="AOII01000021">
    <property type="protein sequence ID" value="ELY82239.1"/>
    <property type="molecule type" value="Genomic_DNA"/>
</dbReference>
<reference evidence="2 3" key="1">
    <citation type="journal article" date="2014" name="PLoS Genet.">
        <title>Phylogenetically driven sequencing of extremely halophilic archaea reveals strategies for static and dynamic osmo-response.</title>
        <authorList>
            <person name="Becker E.A."/>
            <person name="Seitzer P.M."/>
            <person name="Tritt A."/>
            <person name="Larsen D."/>
            <person name="Krusor M."/>
            <person name="Yao A.I."/>
            <person name="Wu D."/>
            <person name="Madern D."/>
            <person name="Eisen J.A."/>
            <person name="Darling A.E."/>
            <person name="Facciotti M.T."/>
        </authorList>
    </citation>
    <scope>NUCLEOTIDE SEQUENCE [LARGE SCALE GENOMIC DNA]</scope>
    <source>
        <strain evidence="2 3">DSM 3751</strain>
    </source>
</reference>
<dbReference type="Proteomes" id="UP000011618">
    <property type="component" value="Unassembled WGS sequence"/>
</dbReference>
<evidence type="ECO:0000313" key="3">
    <source>
        <dbReference type="Proteomes" id="UP000011618"/>
    </source>
</evidence>
<feature type="domain" description="eCIS core" evidence="1">
    <location>
        <begin position="3"/>
        <end position="44"/>
    </location>
</feature>
<protein>
    <recommendedName>
        <fullName evidence="1">eCIS core domain-containing protein</fullName>
    </recommendedName>
</protein>
<dbReference type="PATRIC" id="fig|1227495.3.peg.471"/>
<dbReference type="AlphaFoldDB" id="L9Z786"/>
<accession>L9Z786</accession>
<evidence type="ECO:0000313" key="2">
    <source>
        <dbReference type="EMBL" id="ELY82239.1"/>
    </source>
</evidence>
<organism evidence="2 3">
    <name type="scientific">Natrinema pallidum DSM 3751</name>
    <dbReference type="NCBI Taxonomy" id="1227495"/>
    <lineage>
        <taxon>Archaea</taxon>
        <taxon>Methanobacteriati</taxon>
        <taxon>Methanobacteriota</taxon>
        <taxon>Stenosarchaea group</taxon>
        <taxon>Halobacteria</taxon>
        <taxon>Halobacteriales</taxon>
        <taxon>Natrialbaceae</taxon>
        <taxon>Natrinema</taxon>
    </lineage>
</organism>
<name>L9Z786_9EURY</name>
<dbReference type="Pfam" id="PF13699">
    <property type="entry name" value="eCIS_core"/>
    <property type="match status" value="1"/>
</dbReference>
<dbReference type="InterPro" id="IPR025295">
    <property type="entry name" value="eCIS_core_dom"/>
</dbReference>
<proteinExistence type="predicted"/>
<sequence length="49" mass="5195">MVLEERLDVDLSNVRIHTGAKAAEDADTIDVKTFCGNAIVFTEAAAVCA</sequence>
<comment type="caution">
    <text evidence="2">The sequence shown here is derived from an EMBL/GenBank/DDBJ whole genome shotgun (WGS) entry which is preliminary data.</text>
</comment>